<dbReference type="OrthoDB" id="3628084at2"/>
<keyword evidence="1" id="KW-1133">Transmembrane helix</keyword>
<feature type="transmembrane region" description="Helical" evidence="1">
    <location>
        <begin position="19"/>
        <end position="39"/>
    </location>
</feature>
<reference evidence="2 3" key="1">
    <citation type="submission" date="2019-01" db="EMBL/GenBank/DDBJ databases">
        <title>Genome sequences of Streptomyces and Rhizobium isolates collected from root and soil.</title>
        <authorList>
            <person name="Chhettri S."/>
            <person name="Sevigny J.L."/>
            <person name="Sen A."/>
            <person name="Ennis N."/>
            <person name="Tisa L."/>
        </authorList>
    </citation>
    <scope>NUCLEOTIDE SEQUENCE [LARGE SCALE GENOMIC DNA]</scope>
    <source>
        <strain evidence="2 3">San01</strain>
    </source>
</reference>
<dbReference type="RefSeq" id="WP_127831606.1">
    <property type="nucleotide sequence ID" value="NZ_RZYA01000019.1"/>
</dbReference>
<evidence type="ECO:0008006" key="4">
    <source>
        <dbReference type="Google" id="ProtNLM"/>
    </source>
</evidence>
<sequence length="243" mass="25196">MTTAATLTRTRTQRRDPGALAGVLYVLFFVASLVVAGTLGPSGTVTPYSSDAEVQAYRLKDPATPEDLFRTLGLLQGLSALALLAFVPCLTAFAGRYGSDARAGVVRALATAAGTLLLLSASTSWVLAQIGPRAELSTYRAVSDLSFITGAGPAVATLGVAVFLVATTGRGSRALPAWLAWSGMVIGAASVLSMSSLVAEGGSVFIPAGRFLGFLWFVALSVLLWRRGGRTDDHAESLAPRHP</sequence>
<dbReference type="Proteomes" id="UP000283128">
    <property type="component" value="Unassembled WGS sequence"/>
</dbReference>
<feature type="transmembrane region" description="Helical" evidence="1">
    <location>
        <begin position="105"/>
        <end position="127"/>
    </location>
</feature>
<feature type="transmembrane region" description="Helical" evidence="1">
    <location>
        <begin position="178"/>
        <end position="198"/>
    </location>
</feature>
<evidence type="ECO:0000256" key="1">
    <source>
        <dbReference type="SAM" id="Phobius"/>
    </source>
</evidence>
<keyword evidence="1" id="KW-0472">Membrane</keyword>
<keyword evidence="1" id="KW-0812">Transmembrane</keyword>
<protein>
    <recommendedName>
        <fullName evidence="4">DUF4386 domain-containing protein</fullName>
    </recommendedName>
</protein>
<evidence type="ECO:0000313" key="3">
    <source>
        <dbReference type="Proteomes" id="UP000283128"/>
    </source>
</evidence>
<comment type="caution">
    <text evidence="2">The sequence shown here is derived from an EMBL/GenBank/DDBJ whole genome shotgun (WGS) entry which is preliminary data.</text>
</comment>
<dbReference type="AlphaFoldDB" id="A0A3S2VVW8"/>
<proteinExistence type="predicted"/>
<name>A0A3S2VVW8_9ACTN</name>
<organism evidence="2 3">
    <name type="scientific">Streptomyces antnestii</name>
    <dbReference type="NCBI Taxonomy" id="2494256"/>
    <lineage>
        <taxon>Bacteria</taxon>
        <taxon>Bacillati</taxon>
        <taxon>Actinomycetota</taxon>
        <taxon>Actinomycetes</taxon>
        <taxon>Kitasatosporales</taxon>
        <taxon>Streptomycetaceae</taxon>
        <taxon>Streptomyces</taxon>
    </lineage>
</organism>
<gene>
    <name evidence="2" type="ORF">EOT10_30545</name>
</gene>
<accession>A0A3S2VVW8</accession>
<feature type="transmembrane region" description="Helical" evidence="1">
    <location>
        <begin position="147"/>
        <end position="166"/>
    </location>
</feature>
<evidence type="ECO:0000313" key="2">
    <source>
        <dbReference type="EMBL" id="RVU18856.1"/>
    </source>
</evidence>
<keyword evidence="3" id="KW-1185">Reference proteome</keyword>
<feature type="transmembrane region" description="Helical" evidence="1">
    <location>
        <begin position="74"/>
        <end position="93"/>
    </location>
</feature>
<dbReference type="EMBL" id="RZYA01000019">
    <property type="protein sequence ID" value="RVU18856.1"/>
    <property type="molecule type" value="Genomic_DNA"/>
</dbReference>
<feature type="transmembrane region" description="Helical" evidence="1">
    <location>
        <begin position="204"/>
        <end position="225"/>
    </location>
</feature>